<evidence type="ECO:0000313" key="3">
    <source>
        <dbReference type="Proteomes" id="UP000298714"/>
    </source>
</evidence>
<feature type="compositionally biased region" description="Polar residues" evidence="1">
    <location>
        <begin position="80"/>
        <end position="93"/>
    </location>
</feature>
<dbReference type="KEGG" id="hgn:E6W36_03185"/>
<accession>A0A4D7C5Q2</accession>
<evidence type="ECO:0000256" key="1">
    <source>
        <dbReference type="SAM" id="MobiDB-lite"/>
    </source>
</evidence>
<sequence length="177" mass="19244">MMEAQLREMRARQARLSLRAPTAGVVLERKAEVGQIAGVGSGWLFTLAKDGAVEMRGQVAEQDLPSLRIGQGRGFRSPDRTGSSQARSGSLAPSSILRPGLARSGSACHRTRCCGPAHSRRRPSRPTPCSVRSCRSRLCRRMAASPMSLSSARKTRSSVRISRSRARPRMASWSTRA</sequence>
<organism evidence="2 3">
    <name type="scientific">Hankyongella ginsenosidimutans</name>
    <dbReference type="NCBI Taxonomy" id="1763828"/>
    <lineage>
        <taxon>Bacteria</taxon>
        <taxon>Pseudomonadati</taxon>
        <taxon>Pseudomonadota</taxon>
        <taxon>Alphaproteobacteria</taxon>
        <taxon>Sphingomonadales</taxon>
        <taxon>Sphingomonadaceae</taxon>
        <taxon>Hankyongella</taxon>
    </lineage>
</organism>
<dbReference type="Proteomes" id="UP000298714">
    <property type="component" value="Chromosome"/>
</dbReference>
<gene>
    <name evidence="2" type="ORF">E6W36_03185</name>
</gene>
<evidence type="ECO:0000313" key="2">
    <source>
        <dbReference type="EMBL" id="QCI78955.1"/>
    </source>
</evidence>
<dbReference type="AlphaFoldDB" id="A0A4D7C5Q2"/>
<feature type="compositionally biased region" description="Basic residues" evidence="1">
    <location>
        <begin position="153"/>
        <end position="168"/>
    </location>
</feature>
<dbReference type="EMBL" id="CP039704">
    <property type="protein sequence ID" value="QCI78955.1"/>
    <property type="molecule type" value="Genomic_DNA"/>
</dbReference>
<protein>
    <submittedName>
        <fullName evidence="2">HlyD family secretion protein</fullName>
    </submittedName>
</protein>
<proteinExistence type="predicted"/>
<keyword evidence="3" id="KW-1185">Reference proteome</keyword>
<reference evidence="3" key="1">
    <citation type="submission" date="2019-04" db="EMBL/GenBank/DDBJ databases">
        <title>Complete genome sequence of Sphingomonas sp. W1-2-3.</title>
        <authorList>
            <person name="Im W.T."/>
        </authorList>
    </citation>
    <scope>NUCLEOTIDE SEQUENCE [LARGE SCALE GENOMIC DNA]</scope>
    <source>
        <strain evidence="3">W1-2-3</strain>
    </source>
</reference>
<feature type="region of interest" description="Disordered" evidence="1">
    <location>
        <begin position="144"/>
        <end position="177"/>
    </location>
</feature>
<name>A0A4D7C5Q2_9SPHN</name>
<feature type="region of interest" description="Disordered" evidence="1">
    <location>
        <begin position="64"/>
        <end position="131"/>
    </location>
</feature>